<feature type="compositionally biased region" description="Low complexity" evidence="5">
    <location>
        <begin position="366"/>
        <end position="395"/>
    </location>
</feature>
<evidence type="ECO:0000256" key="3">
    <source>
        <dbReference type="ARBA" id="ARBA00023242"/>
    </source>
</evidence>
<protein>
    <recommendedName>
        <fullName evidence="6">HSF-type DNA-binding domain-containing protein</fullName>
    </recommendedName>
</protein>
<dbReference type="PANTHER" id="PTHR10015:SF396">
    <property type="entry name" value="FLOCCULATION SUPPRESSION PROTEIN"/>
    <property type="match status" value="1"/>
</dbReference>
<dbReference type="GO" id="GO:0003700">
    <property type="term" value="F:DNA-binding transcription factor activity"/>
    <property type="evidence" value="ECO:0007669"/>
    <property type="project" value="InterPro"/>
</dbReference>
<dbReference type="VEuPathDB" id="FungiDB:YALI0_D04785g"/>
<feature type="region of interest" description="Disordered" evidence="5">
    <location>
        <begin position="518"/>
        <end position="603"/>
    </location>
</feature>
<evidence type="ECO:0000256" key="4">
    <source>
        <dbReference type="RuleBase" id="RU004020"/>
    </source>
</evidence>
<feature type="region of interest" description="Disordered" evidence="5">
    <location>
        <begin position="266"/>
        <end position="286"/>
    </location>
</feature>
<dbReference type="OMA" id="MANQQAR"/>
<dbReference type="SMART" id="SM00415">
    <property type="entry name" value="HSF"/>
    <property type="match status" value="1"/>
</dbReference>
<dbReference type="Gene3D" id="1.10.10.10">
    <property type="entry name" value="Winged helix-like DNA-binding domain superfamily/Winged helix DNA-binding domain"/>
    <property type="match status" value="1"/>
</dbReference>
<keyword evidence="2" id="KW-0238">DNA-binding</keyword>
<evidence type="ECO:0000259" key="6">
    <source>
        <dbReference type="PROSITE" id="PS00434"/>
    </source>
</evidence>
<feature type="compositionally biased region" description="Basic and acidic residues" evidence="5">
    <location>
        <begin position="1"/>
        <end position="11"/>
    </location>
</feature>
<dbReference type="eggNOG" id="KOG0627">
    <property type="taxonomic scope" value="Eukaryota"/>
</dbReference>
<dbReference type="PANTHER" id="PTHR10015">
    <property type="entry name" value="HEAT SHOCK TRANSCRIPTION FACTOR"/>
    <property type="match status" value="1"/>
</dbReference>
<organism evidence="7 8">
    <name type="scientific">Yarrowia lipolytica</name>
    <name type="common">Candida lipolytica</name>
    <dbReference type="NCBI Taxonomy" id="4952"/>
    <lineage>
        <taxon>Eukaryota</taxon>
        <taxon>Fungi</taxon>
        <taxon>Dikarya</taxon>
        <taxon>Ascomycota</taxon>
        <taxon>Saccharomycotina</taxon>
        <taxon>Dipodascomycetes</taxon>
        <taxon>Dipodascales</taxon>
        <taxon>Dipodascales incertae sedis</taxon>
        <taxon>Yarrowia</taxon>
    </lineage>
</organism>
<feature type="region of interest" description="Disordered" evidence="5">
    <location>
        <begin position="1"/>
        <end position="103"/>
    </location>
</feature>
<evidence type="ECO:0000256" key="5">
    <source>
        <dbReference type="SAM" id="MobiDB-lite"/>
    </source>
</evidence>
<feature type="compositionally biased region" description="Low complexity" evidence="5">
    <location>
        <begin position="36"/>
        <end position="94"/>
    </location>
</feature>
<feature type="compositionally biased region" description="Low complexity" evidence="5">
    <location>
        <begin position="453"/>
        <end position="467"/>
    </location>
</feature>
<comment type="subcellular location">
    <subcellularLocation>
        <location evidence="1">Nucleus</location>
    </subcellularLocation>
</comment>
<accession>A0A1H6Q5U3</accession>
<dbReference type="Proteomes" id="UP000182444">
    <property type="component" value="Chromosome 1D"/>
</dbReference>
<dbReference type="GO" id="GO:0043565">
    <property type="term" value="F:sequence-specific DNA binding"/>
    <property type="evidence" value="ECO:0007669"/>
    <property type="project" value="InterPro"/>
</dbReference>
<feature type="compositionally biased region" description="Pro residues" evidence="5">
    <location>
        <begin position="468"/>
        <end position="485"/>
    </location>
</feature>
<feature type="domain" description="HSF-type DNA-binding" evidence="6">
    <location>
        <begin position="148"/>
        <end position="172"/>
    </location>
</feature>
<dbReference type="SUPFAM" id="SSF46785">
    <property type="entry name" value="Winged helix' DNA-binding domain"/>
    <property type="match status" value="1"/>
</dbReference>
<dbReference type="PRINTS" id="PR00056">
    <property type="entry name" value="HSFDOMAIN"/>
</dbReference>
<evidence type="ECO:0000256" key="2">
    <source>
        <dbReference type="ARBA" id="ARBA00023125"/>
    </source>
</evidence>
<feature type="region of interest" description="Disordered" evidence="5">
    <location>
        <begin position="362"/>
        <end position="416"/>
    </location>
</feature>
<dbReference type="FunFam" id="1.10.10.10:FF:000229">
    <property type="entry name" value="HSF-type DNA-binding domain protein"/>
    <property type="match status" value="1"/>
</dbReference>
<proteinExistence type="inferred from homology"/>
<gene>
    <name evidence="7" type="ORF">YALI1_D05956g</name>
</gene>
<dbReference type="VEuPathDB" id="FungiDB:YALI1_D05956g"/>
<dbReference type="InterPro" id="IPR036390">
    <property type="entry name" value="WH_DNA-bd_sf"/>
</dbReference>
<dbReference type="PROSITE" id="PS00434">
    <property type="entry name" value="HSF_DOMAIN"/>
    <property type="match status" value="1"/>
</dbReference>
<feature type="region of interest" description="Disordered" evidence="5">
    <location>
        <begin position="428"/>
        <end position="506"/>
    </location>
</feature>
<reference evidence="7 8" key="1">
    <citation type="journal article" date="2016" name="PLoS ONE">
        <title>Sequence Assembly of Yarrowia lipolytica Strain W29/CLIB89 Shows Transposable Element Diversity.</title>
        <authorList>
            <person name="Magnan C."/>
            <person name="Yu J."/>
            <person name="Chang I."/>
            <person name="Jahn E."/>
            <person name="Kanomata Y."/>
            <person name="Wu J."/>
            <person name="Zeller M."/>
            <person name="Oakes M."/>
            <person name="Baldi P."/>
            <person name="Sandmeyer S."/>
        </authorList>
    </citation>
    <scope>NUCLEOTIDE SEQUENCE [LARGE SCALE GENOMIC DNA]</scope>
    <source>
        <strain evidence="8">CLIB89(W29)</strain>
    </source>
</reference>
<keyword evidence="3" id="KW-0539">Nucleus</keyword>
<dbReference type="GeneID" id="2910654"/>
<dbReference type="GO" id="GO:0005634">
    <property type="term" value="C:nucleus"/>
    <property type="evidence" value="ECO:0007669"/>
    <property type="project" value="UniProtKB-SubCell"/>
</dbReference>
<dbReference type="InterPro" id="IPR000232">
    <property type="entry name" value="HSF_DNA-bd"/>
</dbReference>
<dbReference type="KEGG" id="yli:2910654"/>
<name>A0A1H6Q5U3_YARLL</name>
<dbReference type="AlphaFoldDB" id="A0A1H6Q5U3"/>
<sequence>MMDVERVEHMPPKPMYSLMTQPVVLKEEPVAPSPPTTQAAQQQQQQAPTQTQTPAQPPQAQQPTHNQTHTQPPQQQPTSAQQPTSSNATASNSTDNKKPGTTPKVSQAAFIHKLYSMLEDSSIEHLISWSASNDSFIVSPGEEFSKVLRQYFKHTNVSSFVRQLNMYGFHKVNDTFTFHTGDSSQWEFKHGGGSFKRGDVESLRGIKRRASRQSASQRDSVPLRPVGLVSDYGVAPSGGAPPGMNGSVDVGTAAAAAAAQHGHMMLHPSQHPHHPHPADDAAAAAATAATWHLHDSVSRMAATQAALIDAVRSLQSDVISLLDVLPRITEGRAAVESAHTECQRVAHAMGHRNAFLASLDGRRESQPQPQQQQPYFYQQSAAASAASATAPGGSQWRQPEPQYPVPPTDPFHRGSRGRAVSVYFDPLAKEPAAGPDGQAPPTHTSAPPPPPQQQQQQQQQPPHSQGAAPPPPFGSSPGPTGPPGGVPRSQRPGSFPLLHRQDKTEFVGGGFAEALKYRTDAPARRHTASGAETMPLPQYTAPTSTPHPHEPSTPPPHSSPHTPYRSPHPSGGSTRSNSSSSTRGASVAALLNPEGGDKKRKIE</sequence>
<evidence type="ECO:0000313" key="7">
    <source>
        <dbReference type="EMBL" id="AOW03584.1"/>
    </source>
</evidence>
<evidence type="ECO:0000313" key="8">
    <source>
        <dbReference type="Proteomes" id="UP000182444"/>
    </source>
</evidence>
<dbReference type="InterPro" id="IPR036388">
    <property type="entry name" value="WH-like_DNA-bd_sf"/>
</dbReference>
<evidence type="ECO:0000256" key="1">
    <source>
        <dbReference type="ARBA" id="ARBA00004123"/>
    </source>
</evidence>
<dbReference type="EMBL" id="CP017556">
    <property type="protein sequence ID" value="AOW03584.1"/>
    <property type="molecule type" value="Genomic_DNA"/>
</dbReference>
<feature type="compositionally biased region" description="Low complexity" evidence="5">
    <location>
        <begin position="559"/>
        <end position="589"/>
    </location>
</feature>
<dbReference type="RefSeq" id="XP_502417.3">
    <property type="nucleotide sequence ID" value="XM_502417.3"/>
</dbReference>
<dbReference type="Pfam" id="PF00447">
    <property type="entry name" value="HSF_DNA-bind"/>
    <property type="match status" value="1"/>
</dbReference>
<comment type="similarity">
    <text evidence="4">Belongs to the HSF family.</text>
</comment>